<dbReference type="SUPFAM" id="SSF58104">
    <property type="entry name" value="Methyl-accepting chemotaxis protein (MCP) signaling domain"/>
    <property type="match status" value="1"/>
</dbReference>
<dbReference type="Pfam" id="PF00015">
    <property type="entry name" value="MCPsignal"/>
    <property type="match status" value="1"/>
</dbReference>
<dbReference type="GO" id="GO:0006935">
    <property type="term" value="P:chemotaxis"/>
    <property type="evidence" value="ECO:0007669"/>
    <property type="project" value="InterPro"/>
</dbReference>
<dbReference type="GO" id="GO:0016020">
    <property type="term" value="C:membrane"/>
    <property type="evidence" value="ECO:0007669"/>
    <property type="project" value="InterPro"/>
</dbReference>
<dbReference type="InterPro" id="IPR004090">
    <property type="entry name" value="Chemotax_Me-accpt_rcpt"/>
</dbReference>
<dbReference type="GO" id="GO:0004888">
    <property type="term" value="F:transmembrane signaling receptor activity"/>
    <property type="evidence" value="ECO:0007669"/>
    <property type="project" value="InterPro"/>
</dbReference>
<evidence type="ECO:0000256" key="2">
    <source>
        <dbReference type="ARBA" id="ARBA00029447"/>
    </source>
</evidence>
<dbReference type="Proteomes" id="UP000293902">
    <property type="component" value="Chromosome"/>
</dbReference>
<evidence type="ECO:0000256" key="3">
    <source>
        <dbReference type="PROSITE-ProRule" id="PRU00284"/>
    </source>
</evidence>
<dbReference type="PANTHER" id="PTHR32089:SF112">
    <property type="entry name" value="LYSOZYME-LIKE PROTEIN-RELATED"/>
    <property type="match status" value="1"/>
</dbReference>
<sequence length="231" mass="24477">MIAKIKGDTGNLTDSSSKLADVSERLSSAAEEISGRADAVTSASKKMSLNMDSMSAAMEQAADNINMISAAFEKINPTISQISHNTEKARDITIKAVGQTEYASKQMGELGTAAKEIFTVVETITEISSQVNLLALNVSIEVARAGEADKGFAVVANEIKELANQTADASSQFKKRVAGIQQSTEGTTAEIISITKVVEDINEIVSTIAAALQKNLHLSNFSSKLRVALTH</sequence>
<keyword evidence="8" id="KW-1185">Reference proteome</keyword>
<evidence type="ECO:0000313" key="8">
    <source>
        <dbReference type="Proteomes" id="UP000293902"/>
    </source>
</evidence>
<feature type="domain" description="Methyl-accepting transducer" evidence="4">
    <location>
        <begin position="22"/>
        <end position="213"/>
    </location>
</feature>
<reference evidence="5 8" key="2">
    <citation type="submission" date="2019-02" db="EMBL/GenBank/DDBJ databases">
        <title>Complete genome sequence of Desulfobacter hydrogenophilus AcRS1.</title>
        <authorList>
            <person name="Marietou A."/>
            <person name="Lund M.B."/>
            <person name="Marshall I.P.G."/>
            <person name="Schreiber L."/>
            <person name="Jorgensen B."/>
        </authorList>
    </citation>
    <scope>NUCLEOTIDE SEQUENCE [LARGE SCALE GENOMIC DNA]</scope>
    <source>
        <strain evidence="5 8">AcRS1</strain>
    </source>
</reference>
<dbReference type="RefSeq" id="WP_111959769.1">
    <property type="nucleotide sequence ID" value="NZ_CP036313.1"/>
</dbReference>
<dbReference type="PROSITE" id="PS50111">
    <property type="entry name" value="CHEMOTAXIS_TRANSDUC_2"/>
    <property type="match status" value="1"/>
</dbReference>
<dbReference type="Proteomes" id="UP000248798">
    <property type="component" value="Unassembled WGS sequence"/>
</dbReference>
<dbReference type="GO" id="GO:0007165">
    <property type="term" value="P:signal transduction"/>
    <property type="evidence" value="ECO:0007669"/>
    <property type="project" value="UniProtKB-KW"/>
</dbReference>
<dbReference type="AlphaFoldDB" id="A0A328F7K7"/>
<evidence type="ECO:0000313" key="5">
    <source>
        <dbReference type="EMBL" id="QBH12077.1"/>
    </source>
</evidence>
<dbReference type="Gene3D" id="1.10.287.950">
    <property type="entry name" value="Methyl-accepting chemotaxis protein"/>
    <property type="match status" value="1"/>
</dbReference>
<proteinExistence type="inferred from homology"/>
<accession>A0A328F7K7</accession>
<evidence type="ECO:0000259" key="4">
    <source>
        <dbReference type="PROSITE" id="PS50111"/>
    </source>
</evidence>
<name>A0A328F7K7_9BACT</name>
<comment type="similarity">
    <text evidence="2">Belongs to the methyl-accepting chemotaxis (MCP) protein family.</text>
</comment>
<evidence type="ECO:0000313" key="7">
    <source>
        <dbReference type="Proteomes" id="UP000248798"/>
    </source>
</evidence>
<organism evidence="6 7">
    <name type="scientific">Desulfobacter hydrogenophilus</name>
    <dbReference type="NCBI Taxonomy" id="2291"/>
    <lineage>
        <taxon>Bacteria</taxon>
        <taxon>Pseudomonadati</taxon>
        <taxon>Thermodesulfobacteriota</taxon>
        <taxon>Desulfobacteria</taxon>
        <taxon>Desulfobacterales</taxon>
        <taxon>Desulfobacteraceae</taxon>
        <taxon>Desulfobacter</taxon>
    </lineage>
</organism>
<dbReference type="EMBL" id="CP036313">
    <property type="protein sequence ID" value="QBH12077.1"/>
    <property type="molecule type" value="Genomic_DNA"/>
</dbReference>
<keyword evidence="1 3" id="KW-0807">Transducer</keyword>
<evidence type="ECO:0000313" key="6">
    <source>
        <dbReference type="EMBL" id="RAM00359.1"/>
    </source>
</evidence>
<reference evidence="6 7" key="1">
    <citation type="submission" date="2018-06" db="EMBL/GenBank/DDBJ databases">
        <title>Complete Genome Sequence of Desulfobacter hydrogenophilus (DSM3380).</title>
        <authorList>
            <person name="Marietou A."/>
            <person name="Schreiber L."/>
            <person name="Marshall I."/>
            <person name="Jorgensen B."/>
        </authorList>
    </citation>
    <scope>NUCLEOTIDE SEQUENCE [LARGE SCALE GENOMIC DNA]</scope>
    <source>
        <strain evidence="6 7">DSM 3380</strain>
    </source>
</reference>
<dbReference type="OrthoDB" id="9787709at2"/>
<dbReference type="PRINTS" id="PR00260">
    <property type="entry name" value="CHEMTRNSDUCR"/>
</dbReference>
<dbReference type="PANTHER" id="PTHR32089">
    <property type="entry name" value="METHYL-ACCEPTING CHEMOTAXIS PROTEIN MCPB"/>
    <property type="match status" value="1"/>
</dbReference>
<protein>
    <recommendedName>
        <fullName evidence="4">Methyl-accepting transducer domain-containing protein</fullName>
    </recommendedName>
</protein>
<evidence type="ECO:0000256" key="1">
    <source>
        <dbReference type="ARBA" id="ARBA00023224"/>
    </source>
</evidence>
<dbReference type="SMART" id="SM00283">
    <property type="entry name" value="MA"/>
    <property type="match status" value="1"/>
</dbReference>
<dbReference type="InterPro" id="IPR004089">
    <property type="entry name" value="MCPsignal_dom"/>
</dbReference>
<gene>
    <name evidence="6" type="ORF">DO021_19455</name>
    <name evidence="5" type="ORF">EYB58_03550</name>
</gene>
<dbReference type="EMBL" id="QLNI01000051">
    <property type="protein sequence ID" value="RAM00359.1"/>
    <property type="molecule type" value="Genomic_DNA"/>
</dbReference>